<sequence>MFAIYWLLSVFVFNLVTAEDQELVIPPNSTCFDKSVRNYTFECNPYGDKSRIKPKPKTLRLLLQLENTVVFYTDF</sequence>
<dbReference type="AlphaFoldDB" id="A0A1I7WJC7"/>
<name>A0A1I7WJC7_HETBA</name>
<protein>
    <submittedName>
        <fullName evidence="3">Secreted protein</fullName>
    </submittedName>
</protein>
<reference evidence="3" key="1">
    <citation type="submission" date="2016-11" db="UniProtKB">
        <authorList>
            <consortium name="WormBaseParasite"/>
        </authorList>
    </citation>
    <scope>IDENTIFICATION</scope>
</reference>
<feature type="signal peptide" evidence="1">
    <location>
        <begin position="1"/>
        <end position="18"/>
    </location>
</feature>
<evidence type="ECO:0000313" key="2">
    <source>
        <dbReference type="Proteomes" id="UP000095283"/>
    </source>
</evidence>
<dbReference type="WBParaSite" id="Hba_05118">
    <property type="protein sequence ID" value="Hba_05118"/>
    <property type="gene ID" value="Hba_05118"/>
</dbReference>
<proteinExistence type="predicted"/>
<evidence type="ECO:0000313" key="3">
    <source>
        <dbReference type="WBParaSite" id="Hba_05118"/>
    </source>
</evidence>
<keyword evidence="2" id="KW-1185">Reference proteome</keyword>
<accession>A0A1I7WJC7</accession>
<dbReference type="Proteomes" id="UP000095283">
    <property type="component" value="Unplaced"/>
</dbReference>
<keyword evidence="1" id="KW-0732">Signal</keyword>
<feature type="chain" id="PRO_5009310683" evidence="1">
    <location>
        <begin position="19"/>
        <end position="75"/>
    </location>
</feature>
<organism evidence="2 3">
    <name type="scientific">Heterorhabditis bacteriophora</name>
    <name type="common">Entomopathogenic nematode worm</name>
    <dbReference type="NCBI Taxonomy" id="37862"/>
    <lineage>
        <taxon>Eukaryota</taxon>
        <taxon>Metazoa</taxon>
        <taxon>Ecdysozoa</taxon>
        <taxon>Nematoda</taxon>
        <taxon>Chromadorea</taxon>
        <taxon>Rhabditida</taxon>
        <taxon>Rhabditina</taxon>
        <taxon>Rhabditomorpha</taxon>
        <taxon>Strongyloidea</taxon>
        <taxon>Heterorhabditidae</taxon>
        <taxon>Heterorhabditis</taxon>
    </lineage>
</organism>
<evidence type="ECO:0000256" key="1">
    <source>
        <dbReference type="SAM" id="SignalP"/>
    </source>
</evidence>